<evidence type="ECO:0000313" key="2">
    <source>
        <dbReference type="Proteomes" id="UP000010959"/>
    </source>
</evidence>
<protein>
    <submittedName>
        <fullName evidence="1">Uncharacterized protein</fullName>
    </submittedName>
</protein>
<dbReference type="PATRIC" id="fig|993516.3.peg.4977"/>
<name>L7CC48_RHOBT</name>
<evidence type="ECO:0000313" key="1">
    <source>
        <dbReference type="EMBL" id="ELP31410.1"/>
    </source>
</evidence>
<gene>
    <name evidence="1" type="ORF">RBSWK_04662</name>
</gene>
<proteinExistence type="predicted"/>
<reference evidence="1 2" key="1">
    <citation type="journal article" date="2013" name="Mar. Genomics">
        <title>Expression of sulfatases in Rhodopirellula baltica and the diversity of sulfatases in the genus Rhodopirellula.</title>
        <authorList>
            <person name="Wegner C.E."/>
            <person name="Richter-Heitmann T."/>
            <person name="Klindworth A."/>
            <person name="Klockow C."/>
            <person name="Richter M."/>
            <person name="Achstetter T."/>
            <person name="Glockner F.O."/>
            <person name="Harder J."/>
        </authorList>
    </citation>
    <scope>NUCLEOTIDE SEQUENCE [LARGE SCALE GENOMIC DNA]</scope>
    <source>
        <strain evidence="1 2">SWK14</strain>
    </source>
</reference>
<dbReference type="Proteomes" id="UP000010959">
    <property type="component" value="Unassembled WGS sequence"/>
</dbReference>
<accession>L7CC48</accession>
<dbReference type="EMBL" id="AMWG01000125">
    <property type="protein sequence ID" value="ELP31410.1"/>
    <property type="molecule type" value="Genomic_DNA"/>
</dbReference>
<comment type="caution">
    <text evidence="1">The sequence shown here is derived from an EMBL/GenBank/DDBJ whole genome shotgun (WGS) entry which is preliminary data.</text>
</comment>
<organism evidence="1 2">
    <name type="scientific">Rhodopirellula baltica SWK14</name>
    <dbReference type="NCBI Taxonomy" id="993516"/>
    <lineage>
        <taxon>Bacteria</taxon>
        <taxon>Pseudomonadati</taxon>
        <taxon>Planctomycetota</taxon>
        <taxon>Planctomycetia</taxon>
        <taxon>Pirellulales</taxon>
        <taxon>Pirellulaceae</taxon>
        <taxon>Rhodopirellula</taxon>
    </lineage>
</organism>
<dbReference type="AlphaFoldDB" id="L7CC48"/>
<sequence length="49" mass="5469">MNTVVVEVPARVIEYPPYIRIKYAGRMPDQLLSLLVTGIVQNNNAKAIV</sequence>